<dbReference type="InterPro" id="IPR052035">
    <property type="entry name" value="ZnF_BED_domain_contain"/>
</dbReference>
<evidence type="ECO:0000313" key="8">
    <source>
        <dbReference type="RefSeq" id="XP_052123651.1"/>
    </source>
</evidence>
<gene>
    <name evidence="8" type="primary">LOC113216925</name>
</gene>
<evidence type="ECO:0000256" key="4">
    <source>
        <dbReference type="ARBA" id="ARBA00022833"/>
    </source>
</evidence>
<evidence type="ECO:0000256" key="5">
    <source>
        <dbReference type="ARBA" id="ARBA00023242"/>
    </source>
</evidence>
<evidence type="ECO:0000259" key="6">
    <source>
        <dbReference type="Pfam" id="PF05699"/>
    </source>
</evidence>
<name>A0A9C6U1N6_FRAOC</name>
<dbReference type="GO" id="GO:0046983">
    <property type="term" value="F:protein dimerization activity"/>
    <property type="evidence" value="ECO:0007669"/>
    <property type="project" value="InterPro"/>
</dbReference>
<dbReference type="SUPFAM" id="SSF53098">
    <property type="entry name" value="Ribonuclease H-like"/>
    <property type="match status" value="1"/>
</dbReference>
<dbReference type="Proteomes" id="UP000504606">
    <property type="component" value="Unplaced"/>
</dbReference>
<dbReference type="RefSeq" id="XP_052123651.1">
    <property type="nucleotide sequence ID" value="XM_052267691.1"/>
</dbReference>
<dbReference type="AlphaFoldDB" id="A0A9C6U1N6"/>
<dbReference type="Pfam" id="PF05699">
    <property type="entry name" value="Dimer_Tnp_hAT"/>
    <property type="match status" value="1"/>
</dbReference>
<dbReference type="GO" id="GO:0005634">
    <property type="term" value="C:nucleus"/>
    <property type="evidence" value="ECO:0007669"/>
    <property type="project" value="UniProtKB-SubCell"/>
</dbReference>
<keyword evidence="2" id="KW-0479">Metal-binding</keyword>
<keyword evidence="5" id="KW-0539">Nucleus</keyword>
<evidence type="ECO:0000256" key="3">
    <source>
        <dbReference type="ARBA" id="ARBA00022771"/>
    </source>
</evidence>
<sequence length="343" mass="38564">MKDIVTYSHHSSNFSNELKRIQISQYNKTEGTVLRLLQDVVTRWGSTYIMIERFLSLQAVVVQAAASFPDLDMLSATELASARAIMAILAPFHKATSEMGAEKSTTISKVLPMVFNIMKKIESVAIPTGNTIAEEFKTFITAEMVRRFGGAEQNIRLAAATILDPRFIKSYFQSPSAVTRAQRHIELEIEREMTLDTLDANNAIMDLMDSEETPAREGPDESGDLWSAHSTLVVNSKEASSSDDIPGRARAELRGYLLREIAPITTNPLELWESIKPLYPYLYRVARRKLAVISTSVPSERFFSKAGLIMDDQGSRLTAKHLEQRLFLSSIDIELWEKARMLQ</sequence>
<dbReference type="InterPro" id="IPR012337">
    <property type="entry name" value="RNaseH-like_sf"/>
</dbReference>
<organism evidence="7 8">
    <name type="scientific">Frankliniella occidentalis</name>
    <name type="common">Western flower thrips</name>
    <name type="synonym">Euthrips occidentalis</name>
    <dbReference type="NCBI Taxonomy" id="133901"/>
    <lineage>
        <taxon>Eukaryota</taxon>
        <taxon>Metazoa</taxon>
        <taxon>Ecdysozoa</taxon>
        <taxon>Arthropoda</taxon>
        <taxon>Hexapoda</taxon>
        <taxon>Insecta</taxon>
        <taxon>Pterygota</taxon>
        <taxon>Neoptera</taxon>
        <taxon>Paraneoptera</taxon>
        <taxon>Thysanoptera</taxon>
        <taxon>Terebrantia</taxon>
        <taxon>Thripoidea</taxon>
        <taxon>Thripidae</taxon>
        <taxon>Frankliniella</taxon>
    </lineage>
</organism>
<evidence type="ECO:0000313" key="7">
    <source>
        <dbReference type="Proteomes" id="UP000504606"/>
    </source>
</evidence>
<dbReference type="GO" id="GO:0008270">
    <property type="term" value="F:zinc ion binding"/>
    <property type="evidence" value="ECO:0007669"/>
    <property type="project" value="UniProtKB-KW"/>
</dbReference>
<dbReference type="GeneID" id="113216925"/>
<dbReference type="KEGG" id="foc:113216925"/>
<proteinExistence type="predicted"/>
<keyword evidence="4" id="KW-0862">Zinc</keyword>
<dbReference type="OrthoDB" id="6620210at2759"/>
<keyword evidence="7" id="KW-1185">Reference proteome</keyword>
<evidence type="ECO:0000256" key="2">
    <source>
        <dbReference type="ARBA" id="ARBA00022723"/>
    </source>
</evidence>
<dbReference type="PANTHER" id="PTHR46481:SF10">
    <property type="entry name" value="ZINC FINGER BED DOMAIN-CONTAINING PROTEIN 39"/>
    <property type="match status" value="1"/>
</dbReference>
<comment type="subcellular location">
    <subcellularLocation>
        <location evidence="1">Nucleus</location>
    </subcellularLocation>
</comment>
<protein>
    <submittedName>
        <fullName evidence="8">Zinc finger BED domain-containing protein 4-like</fullName>
    </submittedName>
</protein>
<feature type="domain" description="HAT C-terminal dimerisation" evidence="6">
    <location>
        <begin position="252"/>
        <end position="328"/>
    </location>
</feature>
<dbReference type="InterPro" id="IPR008906">
    <property type="entry name" value="HATC_C_dom"/>
</dbReference>
<dbReference type="PANTHER" id="PTHR46481">
    <property type="entry name" value="ZINC FINGER BED DOMAIN-CONTAINING PROTEIN 4"/>
    <property type="match status" value="1"/>
</dbReference>
<evidence type="ECO:0000256" key="1">
    <source>
        <dbReference type="ARBA" id="ARBA00004123"/>
    </source>
</evidence>
<keyword evidence="3" id="KW-0863">Zinc-finger</keyword>
<accession>A0A9C6U1N6</accession>
<reference evidence="8" key="1">
    <citation type="submission" date="2025-08" db="UniProtKB">
        <authorList>
            <consortium name="RefSeq"/>
        </authorList>
    </citation>
    <scope>IDENTIFICATION</scope>
    <source>
        <tissue evidence="8">Whole organism</tissue>
    </source>
</reference>